<proteinExistence type="predicted"/>
<keyword evidence="1" id="KW-0472">Membrane</keyword>
<keyword evidence="2" id="KW-1185">Reference proteome</keyword>
<dbReference type="GeneID" id="136090542"/>
<protein>
    <submittedName>
        <fullName evidence="3">Uncharacterized protein LOC136090542 isoform X1</fullName>
    </submittedName>
</protein>
<sequence>MAPVSCLLLKYGLNLVTFHDLIFTLLIISQQFRMLNTIKVLSIVHIKTLKAVSAVILAIAVVSTQEVHLLRWITMENFKSNVITVQKLFKSQYDPKIVGSLWKISIQM</sequence>
<dbReference type="Proteomes" id="UP001652625">
    <property type="component" value="Chromosome 14"/>
</dbReference>
<reference evidence="3" key="1">
    <citation type="submission" date="2025-08" db="UniProtKB">
        <authorList>
            <consortium name="RefSeq"/>
        </authorList>
    </citation>
    <scope>IDENTIFICATION</scope>
</reference>
<evidence type="ECO:0000313" key="2">
    <source>
        <dbReference type="Proteomes" id="UP001652625"/>
    </source>
</evidence>
<name>A0ABM4DG30_HYDVU</name>
<keyword evidence="1" id="KW-0812">Transmembrane</keyword>
<feature type="transmembrane region" description="Helical" evidence="1">
    <location>
        <begin position="12"/>
        <end position="28"/>
    </location>
</feature>
<organism evidence="2 3">
    <name type="scientific">Hydra vulgaris</name>
    <name type="common">Hydra</name>
    <name type="synonym">Hydra attenuata</name>
    <dbReference type="NCBI Taxonomy" id="6087"/>
    <lineage>
        <taxon>Eukaryota</taxon>
        <taxon>Metazoa</taxon>
        <taxon>Cnidaria</taxon>
        <taxon>Hydrozoa</taxon>
        <taxon>Hydroidolina</taxon>
        <taxon>Anthoathecata</taxon>
        <taxon>Aplanulata</taxon>
        <taxon>Hydridae</taxon>
        <taxon>Hydra</taxon>
    </lineage>
</organism>
<accession>A0ABM4DG30</accession>
<gene>
    <name evidence="3" type="primary">LOC136090542</name>
</gene>
<dbReference type="RefSeq" id="XP_065673390.1">
    <property type="nucleotide sequence ID" value="XM_065817318.1"/>
</dbReference>
<keyword evidence="1" id="KW-1133">Transmembrane helix</keyword>
<evidence type="ECO:0000313" key="3">
    <source>
        <dbReference type="RefSeq" id="XP_065673390.1"/>
    </source>
</evidence>
<evidence type="ECO:0000256" key="1">
    <source>
        <dbReference type="SAM" id="Phobius"/>
    </source>
</evidence>